<keyword evidence="2" id="KW-0812">Transmembrane</keyword>
<keyword evidence="4" id="KW-0297">G-protein coupled receptor</keyword>
<feature type="domain" description="Receptor ligand binding region" evidence="9">
    <location>
        <begin position="4"/>
        <end position="62"/>
    </location>
</feature>
<dbReference type="EMBL" id="JAIZAY010000003">
    <property type="protein sequence ID" value="KAJ8044407.1"/>
    <property type="molecule type" value="Genomic_DNA"/>
</dbReference>
<evidence type="ECO:0000256" key="3">
    <source>
        <dbReference type="ARBA" id="ARBA00022989"/>
    </source>
</evidence>
<reference evidence="10" key="1">
    <citation type="submission" date="2021-10" db="EMBL/GenBank/DDBJ databases">
        <title>Tropical sea cucumber genome reveals ecological adaptation and Cuvierian tubules defense mechanism.</title>
        <authorList>
            <person name="Chen T."/>
        </authorList>
    </citation>
    <scope>NUCLEOTIDE SEQUENCE</scope>
    <source>
        <strain evidence="10">Nanhai2018</strain>
        <tissue evidence="10">Muscle</tissue>
    </source>
</reference>
<evidence type="ECO:0000259" key="9">
    <source>
        <dbReference type="Pfam" id="PF01094"/>
    </source>
</evidence>
<dbReference type="OrthoDB" id="17569at2759"/>
<keyword evidence="5" id="KW-0472">Membrane</keyword>
<dbReference type="InterPro" id="IPR028082">
    <property type="entry name" value="Peripla_BP_I"/>
</dbReference>
<dbReference type="InterPro" id="IPR001828">
    <property type="entry name" value="ANF_lig-bd_rcpt"/>
</dbReference>
<dbReference type="Proteomes" id="UP001152320">
    <property type="component" value="Chromosome 3"/>
</dbReference>
<dbReference type="Pfam" id="PF01094">
    <property type="entry name" value="ANF_receptor"/>
    <property type="match status" value="2"/>
</dbReference>
<dbReference type="PANTHER" id="PTHR10519:SF20">
    <property type="entry name" value="G-PROTEIN COUPLED RECEPTOR 156-RELATED"/>
    <property type="match status" value="1"/>
</dbReference>
<feature type="domain" description="Receptor ligand binding region" evidence="9">
    <location>
        <begin position="114"/>
        <end position="277"/>
    </location>
</feature>
<evidence type="ECO:0000256" key="8">
    <source>
        <dbReference type="ARBA" id="ARBA00023224"/>
    </source>
</evidence>
<dbReference type="InterPro" id="IPR002455">
    <property type="entry name" value="GPCR3_GABA-B"/>
</dbReference>
<keyword evidence="7" id="KW-0325">Glycoprotein</keyword>
<evidence type="ECO:0000256" key="1">
    <source>
        <dbReference type="ARBA" id="ARBA00004370"/>
    </source>
</evidence>
<dbReference type="GO" id="GO:0007214">
    <property type="term" value="P:gamma-aminobutyric acid signaling pathway"/>
    <property type="evidence" value="ECO:0007669"/>
    <property type="project" value="TreeGrafter"/>
</dbReference>
<keyword evidence="3" id="KW-1133">Transmembrane helix</keyword>
<evidence type="ECO:0000256" key="2">
    <source>
        <dbReference type="ARBA" id="ARBA00022692"/>
    </source>
</evidence>
<protein>
    <submittedName>
        <fullName evidence="10">Gamma-aminobutyric acid type B receptor subunit 2</fullName>
    </submittedName>
</protein>
<gene>
    <name evidence="10" type="ORF">HOLleu_07145</name>
</gene>
<dbReference type="GO" id="GO:0038039">
    <property type="term" value="C:G protein-coupled receptor heterodimeric complex"/>
    <property type="evidence" value="ECO:0007669"/>
    <property type="project" value="TreeGrafter"/>
</dbReference>
<evidence type="ECO:0000256" key="7">
    <source>
        <dbReference type="ARBA" id="ARBA00023180"/>
    </source>
</evidence>
<organism evidence="10 11">
    <name type="scientific">Holothuria leucospilota</name>
    <name type="common">Black long sea cucumber</name>
    <name type="synonym">Mertensiothuria leucospilota</name>
    <dbReference type="NCBI Taxonomy" id="206669"/>
    <lineage>
        <taxon>Eukaryota</taxon>
        <taxon>Metazoa</taxon>
        <taxon>Echinodermata</taxon>
        <taxon>Eleutherozoa</taxon>
        <taxon>Echinozoa</taxon>
        <taxon>Holothuroidea</taxon>
        <taxon>Aspidochirotacea</taxon>
        <taxon>Aspidochirotida</taxon>
        <taxon>Holothuriidae</taxon>
        <taxon>Holothuria</taxon>
    </lineage>
</organism>
<proteinExistence type="predicted"/>
<comment type="caution">
    <text evidence="10">The sequence shown here is derived from an EMBL/GenBank/DDBJ whole genome shotgun (WGS) entry which is preliminary data.</text>
</comment>
<name>A0A9Q1CFR4_HOLLE</name>
<keyword evidence="6 10" id="KW-0675">Receptor</keyword>
<dbReference type="GO" id="GO:0004965">
    <property type="term" value="F:G protein-coupled GABA receptor activity"/>
    <property type="evidence" value="ECO:0007669"/>
    <property type="project" value="InterPro"/>
</dbReference>
<dbReference type="Gene3D" id="3.40.50.2300">
    <property type="match status" value="1"/>
</dbReference>
<evidence type="ECO:0000313" key="10">
    <source>
        <dbReference type="EMBL" id="KAJ8044407.1"/>
    </source>
</evidence>
<dbReference type="AlphaFoldDB" id="A0A9Q1CFR4"/>
<evidence type="ECO:0000256" key="6">
    <source>
        <dbReference type="ARBA" id="ARBA00023170"/>
    </source>
</evidence>
<dbReference type="SUPFAM" id="SSF53822">
    <property type="entry name" value="Periplasmic binding protein-like I"/>
    <property type="match status" value="1"/>
</dbReference>
<accession>A0A9Q1CFR4</accession>
<sequence>MIPPTVLYSATSASLSNRQKYPYVYRSIPNGVSVYNGPYLWIIKNYGWRRLAVVYDPNDAFTAVCRFTLFKFLPCTGSSYRKHLLQGLPKSVVLSRHRLEDINKRTVEINTTILSEVIDKEAKNLIENLKDEDIRIIIVDAFEGDARRIFCEAYKAGFYGPDMFWMLPGWYNPKWWRLESDVEGCTTEEIAMVVETSLPLGMDVSPLSTVNNVTVAGITPLEFQDEMRRRLQWPKYEGITENGYMSYSFDAVWSIGLMLNKTVQVLRQRNSSLRLEDFSYNDPTLTEIFLEEFATTRFFGASVSLYIIFT</sequence>
<keyword evidence="11" id="KW-1185">Reference proteome</keyword>
<evidence type="ECO:0000256" key="5">
    <source>
        <dbReference type="ARBA" id="ARBA00023136"/>
    </source>
</evidence>
<comment type="subcellular location">
    <subcellularLocation>
        <location evidence="1">Membrane</location>
    </subcellularLocation>
</comment>
<keyword evidence="8" id="KW-0807">Transducer</keyword>
<dbReference type="PANTHER" id="PTHR10519">
    <property type="entry name" value="GABA-B RECEPTOR"/>
    <property type="match status" value="1"/>
</dbReference>
<evidence type="ECO:0000256" key="4">
    <source>
        <dbReference type="ARBA" id="ARBA00023040"/>
    </source>
</evidence>
<evidence type="ECO:0000313" key="11">
    <source>
        <dbReference type="Proteomes" id="UP001152320"/>
    </source>
</evidence>